<dbReference type="Proteomes" id="UP000187203">
    <property type="component" value="Unassembled WGS sequence"/>
</dbReference>
<evidence type="ECO:0000313" key="2">
    <source>
        <dbReference type="Proteomes" id="UP000187203"/>
    </source>
</evidence>
<dbReference type="EMBL" id="AWUE01014607">
    <property type="protein sequence ID" value="OMP02621.1"/>
    <property type="molecule type" value="Genomic_DNA"/>
</dbReference>
<dbReference type="OrthoDB" id="2014278at2759"/>
<evidence type="ECO:0008006" key="3">
    <source>
        <dbReference type="Google" id="ProtNLM"/>
    </source>
</evidence>
<gene>
    <name evidence="1" type="ORF">COLO4_10959</name>
</gene>
<dbReference type="AlphaFoldDB" id="A0A1R3K6B7"/>
<name>A0A1R3K6B7_9ROSI</name>
<accession>A0A1R3K6B7</accession>
<keyword evidence="2" id="KW-1185">Reference proteome</keyword>
<organism evidence="1 2">
    <name type="scientific">Corchorus olitorius</name>
    <dbReference type="NCBI Taxonomy" id="93759"/>
    <lineage>
        <taxon>Eukaryota</taxon>
        <taxon>Viridiplantae</taxon>
        <taxon>Streptophyta</taxon>
        <taxon>Embryophyta</taxon>
        <taxon>Tracheophyta</taxon>
        <taxon>Spermatophyta</taxon>
        <taxon>Magnoliopsida</taxon>
        <taxon>eudicotyledons</taxon>
        <taxon>Gunneridae</taxon>
        <taxon>Pentapetalae</taxon>
        <taxon>rosids</taxon>
        <taxon>malvids</taxon>
        <taxon>Malvales</taxon>
        <taxon>Malvaceae</taxon>
        <taxon>Grewioideae</taxon>
        <taxon>Apeibeae</taxon>
        <taxon>Corchorus</taxon>
    </lineage>
</organism>
<reference evidence="2" key="1">
    <citation type="submission" date="2013-09" db="EMBL/GenBank/DDBJ databases">
        <title>Corchorus olitorius genome sequencing.</title>
        <authorList>
            <person name="Alam M."/>
            <person name="Haque M.S."/>
            <person name="Islam M.S."/>
            <person name="Emdad E.M."/>
            <person name="Islam M.M."/>
            <person name="Ahmed B."/>
            <person name="Halim A."/>
            <person name="Hossen Q.M.M."/>
            <person name="Hossain M.Z."/>
            <person name="Ahmed R."/>
            <person name="Khan M.M."/>
            <person name="Islam R."/>
            <person name="Rashid M.M."/>
            <person name="Khan S.A."/>
            <person name="Rahman M.S."/>
            <person name="Alam M."/>
            <person name="Yahiya A.S."/>
            <person name="Khan M.S."/>
            <person name="Azam M.S."/>
            <person name="Haque T."/>
            <person name="Lashkar M.Z.H."/>
            <person name="Akhand A.I."/>
            <person name="Morshed G."/>
            <person name="Roy S."/>
            <person name="Uddin K.S."/>
            <person name="Rabeya T."/>
            <person name="Hossain A.S."/>
            <person name="Chowdhury A."/>
            <person name="Snigdha A.R."/>
            <person name="Mortoza M.S."/>
            <person name="Matin S.A."/>
            <person name="Hoque S.M.E."/>
            <person name="Islam M.K."/>
            <person name="Roy D.K."/>
            <person name="Haider R."/>
            <person name="Moosa M.M."/>
            <person name="Elias S.M."/>
            <person name="Hasan A.M."/>
            <person name="Jahan S."/>
            <person name="Shafiuddin M."/>
            <person name="Mahmood N."/>
            <person name="Shommy N.S."/>
        </authorList>
    </citation>
    <scope>NUCLEOTIDE SEQUENCE [LARGE SCALE GENOMIC DNA]</scope>
    <source>
        <strain evidence="2">cv. O-4</strain>
    </source>
</reference>
<sequence>MAETKPKLSLMIDKKANKVLFAEAGKDFVDFLFSILSLPLGTITWLLNTANMVGSIGNLYLSLQNFDESYLESDLHKNLLLKPNVPDFISGVHPLLPETGQDPVKRKFYNCFDNHRYVTDDIDAICPTCNYSMCHEVTLVGPGDTKAGSTSEGGIVKGLAKYMVMDDLSVMPMSMTYGINQLRSNVEDLSGVEERVVEFGFIERLQLMKASLNSKTALTDVFIEKKQLKVKEEEV</sequence>
<dbReference type="Pfam" id="PF05056">
    <property type="entry name" value="DUF674"/>
    <property type="match status" value="1"/>
</dbReference>
<proteinExistence type="predicted"/>
<comment type="caution">
    <text evidence="1">The sequence shown here is derived from an EMBL/GenBank/DDBJ whole genome shotgun (WGS) entry which is preliminary data.</text>
</comment>
<dbReference type="STRING" id="93759.A0A1R3K6B7"/>
<dbReference type="PANTHER" id="PTHR33103">
    <property type="entry name" value="OS01G0153900 PROTEIN"/>
    <property type="match status" value="1"/>
</dbReference>
<dbReference type="PANTHER" id="PTHR33103:SF19">
    <property type="entry name" value="OS09G0544700 PROTEIN"/>
    <property type="match status" value="1"/>
</dbReference>
<dbReference type="InterPro" id="IPR007750">
    <property type="entry name" value="DUF674"/>
</dbReference>
<protein>
    <recommendedName>
        <fullName evidence="3">DUF674 domain-containing protein</fullName>
    </recommendedName>
</protein>
<evidence type="ECO:0000313" key="1">
    <source>
        <dbReference type="EMBL" id="OMP02621.1"/>
    </source>
</evidence>